<dbReference type="AlphaFoldDB" id="A0A6C0HEV0"/>
<accession>A0A6C0HEV0</accession>
<reference evidence="1" key="1">
    <citation type="journal article" date="2020" name="Nature">
        <title>Giant virus diversity and host interactions through global metagenomics.</title>
        <authorList>
            <person name="Schulz F."/>
            <person name="Roux S."/>
            <person name="Paez-Espino D."/>
            <person name="Jungbluth S."/>
            <person name="Walsh D.A."/>
            <person name="Denef V.J."/>
            <person name="McMahon K.D."/>
            <person name="Konstantinidis K.T."/>
            <person name="Eloe-Fadrosh E.A."/>
            <person name="Kyrpides N.C."/>
            <person name="Woyke T."/>
        </authorList>
    </citation>
    <scope>NUCLEOTIDE SEQUENCE</scope>
    <source>
        <strain evidence="1">GVMAG-M-3300023179-99</strain>
    </source>
</reference>
<name>A0A6C0HEV0_9ZZZZ</name>
<sequence>MDSPLLDKLSHGNQILVFDCEFWHLFNKADVHYLPEKDYFFVPREVGGFMCKKTAGWSIKEKFFVTLDCPLDDVSLPISQFATVKLETAAELDQIQEAIGIPWVEAHKSVLNTKQKALLNKAIKVYKNDPHIKKHHEPYSWIPKFLKVFSESTVIVKGTGDLEALQNICNIKGFTYPQPRKIIDIADWNAKSKRLCGSAKLENTFNCIVPRLSPEIKKILAELPLGEAHDPTMDATMTLVVALFSATPHNRSGV</sequence>
<evidence type="ECO:0000313" key="1">
    <source>
        <dbReference type="EMBL" id="QHT79138.1"/>
    </source>
</evidence>
<organism evidence="1">
    <name type="scientific">viral metagenome</name>
    <dbReference type="NCBI Taxonomy" id="1070528"/>
    <lineage>
        <taxon>unclassified sequences</taxon>
        <taxon>metagenomes</taxon>
        <taxon>organismal metagenomes</taxon>
    </lineage>
</organism>
<evidence type="ECO:0008006" key="2">
    <source>
        <dbReference type="Google" id="ProtNLM"/>
    </source>
</evidence>
<dbReference type="EMBL" id="MN739946">
    <property type="protein sequence ID" value="QHT79138.1"/>
    <property type="molecule type" value="Genomic_DNA"/>
</dbReference>
<proteinExistence type="predicted"/>
<protein>
    <recommendedName>
        <fullName evidence="2">Exonuclease domain-containing protein</fullName>
    </recommendedName>
</protein>